<evidence type="ECO:0000313" key="3">
    <source>
        <dbReference type="Proteomes" id="UP001597221"/>
    </source>
</evidence>
<proteinExistence type="predicted"/>
<keyword evidence="3" id="KW-1185">Reference proteome</keyword>
<organism evidence="2 3">
    <name type="scientific">Oceanobacillus luteolus</name>
    <dbReference type="NCBI Taxonomy" id="1274358"/>
    <lineage>
        <taxon>Bacteria</taxon>
        <taxon>Bacillati</taxon>
        <taxon>Bacillota</taxon>
        <taxon>Bacilli</taxon>
        <taxon>Bacillales</taxon>
        <taxon>Bacillaceae</taxon>
        <taxon>Oceanobacillus</taxon>
    </lineage>
</organism>
<evidence type="ECO:0008006" key="4">
    <source>
        <dbReference type="Google" id="ProtNLM"/>
    </source>
</evidence>
<accession>A0ABW4HSW3</accession>
<dbReference type="Proteomes" id="UP001597221">
    <property type="component" value="Unassembled WGS sequence"/>
</dbReference>
<protein>
    <recommendedName>
        <fullName evidence="4">Lipoprotein</fullName>
    </recommendedName>
</protein>
<dbReference type="RefSeq" id="WP_251517973.1">
    <property type="nucleotide sequence ID" value="NZ_JAMBON010000094.1"/>
</dbReference>
<gene>
    <name evidence="2" type="ORF">ACFSBH_12365</name>
</gene>
<dbReference type="PROSITE" id="PS51257">
    <property type="entry name" value="PROKAR_LIPOPROTEIN"/>
    <property type="match status" value="1"/>
</dbReference>
<name>A0ABW4HSW3_9BACI</name>
<keyword evidence="1" id="KW-0732">Signal</keyword>
<feature type="chain" id="PRO_5046636670" description="Lipoprotein" evidence="1">
    <location>
        <begin position="23"/>
        <end position="237"/>
    </location>
</feature>
<comment type="caution">
    <text evidence="2">The sequence shown here is derived from an EMBL/GenBank/DDBJ whole genome shotgun (WGS) entry which is preliminary data.</text>
</comment>
<feature type="signal peptide" evidence="1">
    <location>
        <begin position="1"/>
        <end position="22"/>
    </location>
</feature>
<sequence>MKKCTVIIGTLLMGLIFLQACGSGDETVSQMVDSSDEQRVERLEDVINDSEVIVKGHFGKYIDKDNMVRNYANPEIPSENTYTEGHIYEFHIEEVYKGEVDSTINVMIPYASEIKVYDENAKYVGNVMNESTEYKKPDPEESNILFLNQTGIKENLYGPGSIPYNIVIDKDESIEFVSKRIEGQLEDNVIVEGDSEQAYIIHEHREDVPADVREEFVVIPDLLKGKTLSDVEELLKK</sequence>
<reference evidence="3" key="1">
    <citation type="journal article" date="2019" name="Int. J. Syst. Evol. Microbiol.">
        <title>The Global Catalogue of Microorganisms (GCM) 10K type strain sequencing project: providing services to taxonomists for standard genome sequencing and annotation.</title>
        <authorList>
            <consortium name="The Broad Institute Genomics Platform"/>
            <consortium name="The Broad Institute Genome Sequencing Center for Infectious Disease"/>
            <person name="Wu L."/>
            <person name="Ma J."/>
        </authorList>
    </citation>
    <scope>NUCLEOTIDE SEQUENCE [LARGE SCALE GENOMIC DNA]</scope>
    <source>
        <strain evidence="3">CGMCC 1.12376</strain>
    </source>
</reference>
<evidence type="ECO:0000256" key="1">
    <source>
        <dbReference type="SAM" id="SignalP"/>
    </source>
</evidence>
<dbReference type="EMBL" id="JBHUDE010000088">
    <property type="protein sequence ID" value="MFD1608440.1"/>
    <property type="molecule type" value="Genomic_DNA"/>
</dbReference>
<evidence type="ECO:0000313" key="2">
    <source>
        <dbReference type="EMBL" id="MFD1608440.1"/>
    </source>
</evidence>